<organism evidence="2">
    <name type="scientific">freshwater metagenome</name>
    <dbReference type="NCBI Taxonomy" id="449393"/>
    <lineage>
        <taxon>unclassified sequences</taxon>
        <taxon>metagenomes</taxon>
        <taxon>ecological metagenomes</taxon>
    </lineage>
</organism>
<evidence type="ECO:0000256" key="1">
    <source>
        <dbReference type="SAM" id="Phobius"/>
    </source>
</evidence>
<gene>
    <name evidence="2" type="ORF">UFOPK3610_01112</name>
</gene>
<keyword evidence="1" id="KW-0472">Membrane</keyword>
<feature type="transmembrane region" description="Helical" evidence="1">
    <location>
        <begin position="24"/>
        <end position="47"/>
    </location>
</feature>
<reference evidence="2" key="1">
    <citation type="submission" date="2020-05" db="EMBL/GenBank/DDBJ databases">
        <authorList>
            <person name="Chiriac C."/>
            <person name="Salcher M."/>
            <person name="Ghai R."/>
            <person name="Kavagutti S V."/>
        </authorList>
    </citation>
    <scope>NUCLEOTIDE SEQUENCE</scope>
</reference>
<dbReference type="EMBL" id="CAFBMR010000041">
    <property type="protein sequence ID" value="CAB4915773.1"/>
    <property type="molecule type" value="Genomic_DNA"/>
</dbReference>
<dbReference type="AlphaFoldDB" id="A0A6J7HFI9"/>
<protein>
    <submittedName>
        <fullName evidence="2">Unannotated protein</fullName>
    </submittedName>
</protein>
<evidence type="ECO:0000313" key="2">
    <source>
        <dbReference type="EMBL" id="CAB4915773.1"/>
    </source>
</evidence>
<sequence>MTSPGMDNDSVPIKGRSARRKRQFIVLSVGAVVLVGAAVAVAVVLGVTGQQSGALTTASTVKVNDTLSLGSSQVKVTSGATQGTEFVGTGKLTAGPGTDESVQLRFTDSNNWSVTVVNAAAGKLNFGAVQITRTAITGGISASGGVVTSTLAAQLAAPATIIDSKFVLASGTIAFSATCPTTTSTRLCVDGSSFALLSGVMSESFGSPVASNPALAFTATINMSSGVANLQAPFGSDETASISQATIKNMTLLISAKDDSFAVLPADSSVKVRDGSANGGLNIQITGKGKLVMPKMPLVGWDVSDWNSNSIALTYVNGGLVLTGKILPGSVGNSSVTDFAYFNAEDTLATIYGNTLKVPRRTMVLGVASNNISFPALVGLPGLKGKVFDIPVGKEGMFMMYTSNGNITAGWTIPDGVKLPSFSDDYTFSFTPATISVSLNTNPEKLQAAFSFAQNGLLSISGKSGNVRDIAVSAKITYEFTKQEINLSISANGLAGKSVWPNVVGISGLDLNGFAISGTISTSGVPLGIGLAGDGVLSGNMARLMNNSNSSGADIPIKFVANLVLTAPCFEIAIGDPDGTTNVIDLGPGLISATYVQMYAAPLGCTVGTYIVPAGFSVTFHGKVIGVDTDVWIAINTNTPPSLNGSARIGTIGAAGFTLRDTSVAFALGGVQMQSFDLTGTVSGSSQVGNSTVGLKAEFGGTVTIDYLSAVNASIKTENVEADAYYGAGGWHHFGSPSTFISGGNVCISKKIAGKTRKVCLL</sequence>
<accession>A0A6J7HFI9</accession>
<keyword evidence="1" id="KW-0812">Transmembrane</keyword>
<proteinExistence type="predicted"/>
<keyword evidence="1" id="KW-1133">Transmembrane helix</keyword>
<name>A0A6J7HFI9_9ZZZZ</name>